<gene>
    <name evidence="3" type="ORF">Athai_62680</name>
</gene>
<accession>A0A7R7DW89</accession>
<name>A0A7R7DW89_9ACTN</name>
<dbReference type="RefSeq" id="WP_203964752.1">
    <property type="nucleotide sequence ID" value="NZ_AP023355.1"/>
</dbReference>
<proteinExistence type="predicted"/>
<evidence type="ECO:0000313" key="3">
    <source>
        <dbReference type="EMBL" id="BCJ38765.1"/>
    </source>
</evidence>
<dbReference type="Pfam" id="PF19054">
    <property type="entry name" value="DUF5753"/>
    <property type="match status" value="1"/>
</dbReference>
<dbReference type="Proteomes" id="UP000611640">
    <property type="component" value="Chromosome"/>
</dbReference>
<dbReference type="KEGG" id="atl:Athai_62680"/>
<sequence length="133" mass="14394">MHTQRDPGGDDLVFQPTRRPPSRHHAPQSAGYPTASEAAERPNVDIQIKTFSAGVGLDGSFVVMDFPPPPEGFPAVTAYDRVVYVDTLVGALWHDDPQSVAAYTAAFEQLGRASQATSDTVDRLRKLAKAMVD</sequence>
<dbReference type="EMBL" id="AP023355">
    <property type="protein sequence ID" value="BCJ38765.1"/>
    <property type="molecule type" value="Genomic_DNA"/>
</dbReference>
<dbReference type="InterPro" id="IPR043917">
    <property type="entry name" value="DUF5753"/>
</dbReference>
<feature type="domain" description="DUF5753" evidence="2">
    <location>
        <begin position="37"/>
        <end position="126"/>
    </location>
</feature>
<evidence type="ECO:0000313" key="4">
    <source>
        <dbReference type="Proteomes" id="UP000611640"/>
    </source>
</evidence>
<feature type="region of interest" description="Disordered" evidence="1">
    <location>
        <begin position="1"/>
        <end position="41"/>
    </location>
</feature>
<reference evidence="3 4" key="1">
    <citation type="submission" date="2020-08" db="EMBL/GenBank/DDBJ databases">
        <title>Whole genome shotgun sequence of Actinocatenispora thailandica NBRC 105041.</title>
        <authorList>
            <person name="Komaki H."/>
            <person name="Tamura T."/>
        </authorList>
    </citation>
    <scope>NUCLEOTIDE SEQUENCE [LARGE SCALE GENOMIC DNA]</scope>
    <source>
        <strain evidence="3 4">NBRC 105041</strain>
    </source>
</reference>
<evidence type="ECO:0000256" key="1">
    <source>
        <dbReference type="SAM" id="MobiDB-lite"/>
    </source>
</evidence>
<dbReference type="AlphaFoldDB" id="A0A7R7DW89"/>
<evidence type="ECO:0000259" key="2">
    <source>
        <dbReference type="Pfam" id="PF19054"/>
    </source>
</evidence>
<keyword evidence="4" id="KW-1185">Reference proteome</keyword>
<organism evidence="3 4">
    <name type="scientific">Actinocatenispora thailandica</name>
    <dbReference type="NCBI Taxonomy" id="227318"/>
    <lineage>
        <taxon>Bacteria</taxon>
        <taxon>Bacillati</taxon>
        <taxon>Actinomycetota</taxon>
        <taxon>Actinomycetes</taxon>
        <taxon>Micromonosporales</taxon>
        <taxon>Micromonosporaceae</taxon>
        <taxon>Actinocatenispora</taxon>
    </lineage>
</organism>
<protein>
    <recommendedName>
        <fullName evidence="2">DUF5753 domain-containing protein</fullName>
    </recommendedName>
</protein>